<name>A0ABW2QQ00_9BURK</name>
<comment type="caution">
    <text evidence="2">The sequence shown here is derived from an EMBL/GenBank/DDBJ whole genome shotgun (WGS) entry which is preliminary data.</text>
</comment>
<dbReference type="Proteomes" id="UP001596501">
    <property type="component" value="Unassembled WGS sequence"/>
</dbReference>
<feature type="compositionally biased region" description="Basic residues" evidence="1">
    <location>
        <begin position="55"/>
        <end position="64"/>
    </location>
</feature>
<proteinExistence type="predicted"/>
<reference evidence="3" key="1">
    <citation type="journal article" date="2019" name="Int. J. Syst. Evol. Microbiol.">
        <title>The Global Catalogue of Microorganisms (GCM) 10K type strain sequencing project: providing services to taxonomists for standard genome sequencing and annotation.</title>
        <authorList>
            <consortium name="The Broad Institute Genomics Platform"/>
            <consortium name="The Broad Institute Genome Sequencing Center for Infectious Disease"/>
            <person name="Wu L."/>
            <person name="Ma J."/>
        </authorList>
    </citation>
    <scope>NUCLEOTIDE SEQUENCE [LARGE SCALE GENOMIC DNA]</scope>
    <source>
        <strain evidence="3">CGMCC 1.12371</strain>
    </source>
</reference>
<evidence type="ECO:0000256" key="1">
    <source>
        <dbReference type="SAM" id="MobiDB-lite"/>
    </source>
</evidence>
<evidence type="ECO:0000313" key="3">
    <source>
        <dbReference type="Proteomes" id="UP001596501"/>
    </source>
</evidence>
<evidence type="ECO:0000313" key="2">
    <source>
        <dbReference type="EMBL" id="MFC7411469.1"/>
    </source>
</evidence>
<protein>
    <submittedName>
        <fullName evidence="2">Uncharacterized protein</fullName>
    </submittedName>
</protein>
<dbReference type="EMBL" id="JBHTCA010000033">
    <property type="protein sequence ID" value="MFC7411469.1"/>
    <property type="molecule type" value="Genomic_DNA"/>
</dbReference>
<feature type="region of interest" description="Disordered" evidence="1">
    <location>
        <begin position="28"/>
        <end position="64"/>
    </location>
</feature>
<sequence length="64" mass="6747">MTASNSAMTLTAISVEVLLPMLMLMGPRKHDRTSSHTPRWVAAAPSNGAAGHRNAGGRRSHHSG</sequence>
<accession>A0ABW2QQ00</accession>
<organism evidence="2 3">
    <name type="scientific">Hydrogenophaga atypica</name>
    <dbReference type="NCBI Taxonomy" id="249409"/>
    <lineage>
        <taxon>Bacteria</taxon>
        <taxon>Pseudomonadati</taxon>
        <taxon>Pseudomonadota</taxon>
        <taxon>Betaproteobacteria</taxon>
        <taxon>Burkholderiales</taxon>
        <taxon>Comamonadaceae</taxon>
        <taxon>Hydrogenophaga</taxon>
    </lineage>
</organism>
<gene>
    <name evidence="2" type="ORF">ACFQPB_21650</name>
</gene>
<keyword evidence="3" id="KW-1185">Reference proteome</keyword>